<evidence type="ECO:0000313" key="2">
    <source>
        <dbReference type="EMBL" id="CAF4469486.1"/>
    </source>
</evidence>
<feature type="chain" id="PRO_5035922195" evidence="1">
    <location>
        <begin position="21"/>
        <end position="139"/>
    </location>
</feature>
<reference evidence="2" key="1">
    <citation type="submission" date="2021-02" db="EMBL/GenBank/DDBJ databases">
        <authorList>
            <person name="Nowell W R."/>
        </authorList>
    </citation>
    <scope>NUCLEOTIDE SEQUENCE</scope>
</reference>
<dbReference type="AlphaFoldDB" id="A0A8S2X1A6"/>
<feature type="non-terminal residue" evidence="2">
    <location>
        <position position="1"/>
    </location>
</feature>
<gene>
    <name evidence="2" type="ORF">TMI583_LOCUS46626</name>
</gene>
<evidence type="ECO:0000313" key="3">
    <source>
        <dbReference type="Proteomes" id="UP000682733"/>
    </source>
</evidence>
<protein>
    <submittedName>
        <fullName evidence="2">Uncharacterized protein</fullName>
    </submittedName>
</protein>
<name>A0A8S2X1A6_9BILA</name>
<accession>A0A8S2X1A6</accession>
<comment type="caution">
    <text evidence="2">The sequence shown here is derived from an EMBL/GenBank/DDBJ whole genome shotgun (WGS) entry which is preliminary data.</text>
</comment>
<sequence length="139" mass="15321">CIKLLYTALELLLSDSFITATTQLQTSSTSSSFASPTTLTSYSTIEKLKTNLLAIPSDYALDLRSCSPYLFQRLSNGFAVNRTDRPFSYIALDQTIECSINKFGKGCGGISGRFSHDLIDEWANSFAYRALLTTAAYEL</sequence>
<evidence type="ECO:0000256" key="1">
    <source>
        <dbReference type="SAM" id="SignalP"/>
    </source>
</evidence>
<feature type="non-terminal residue" evidence="2">
    <location>
        <position position="139"/>
    </location>
</feature>
<keyword evidence="1" id="KW-0732">Signal</keyword>
<feature type="signal peptide" evidence="1">
    <location>
        <begin position="1"/>
        <end position="20"/>
    </location>
</feature>
<organism evidence="2 3">
    <name type="scientific">Didymodactylos carnosus</name>
    <dbReference type="NCBI Taxonomy" id="1234261"/>
    <lineage>
        <taxon>Eukaryota</taxon>
        <taxon>Metazoa</taxon>
        <taxon>Spiralia</taxon>
        <taxon>Gnathifera</taxon>
        <taxon>Rotifera</taxon>
        <taxon>Eurotatoria</taxon>
        <taxon>Bdelloidea</taxon>
        <taxon>Philodinida</taxon>
        <taxon>Philodinidae</taxon>
        <taxon>Didymodactylos</taxon>
    </lineage>
</organism>
<dbReference type="EMBL" id="CAJOBA010087375">
    <property type="protein sequence ID" value="CAF4469486.1"/>
    <property type="molecule type" value="Genomic_DNA"/>
</dbReference>
<proteinExistence type="predicted"/>
<dbReference type="Proteomes" id="UP000682733">
    <property type="component" value="Unassembled WGS sequence"/>
</dbReference>